<evidence type="ECO:0000259" key="12">
    <source>
        <dbReference type="PROSITE" id="PS51883"/>
    </source>
</evidence>
<comment type="subcellular location">
    <subcellularLocation>
        <location evidence="9">Cytoplasm</location>
    </subcellularLocation>
</comment>
<feature type="binding site" evidence="9">
    <location>
        <position position="194"/>
    </location>
    <ligand>
        <name>Mg(2+)</name>
        <dbReference type="ChEBI" id="CHEBI:18420"/>
    </ligand>
</feature>
<evidence type="ECO:0000313" key="14">
    <source>
        <dbReference type="Proteomes" id="UP000620327"/>
    </source>
</evidence>
<dbReference type="Proteomes" id="UP000620327">
    <property type="component" value="Unassembled WGS sequence"/>
</dbReference>
<evidence type="ECO:0000256" key="7">
    <source>
        <dbReference type="ARBA" id="ARBA00022842"/>
    </source>
</evidence>
<dbReference type="RefSeq" id="WP_187013899.1">
    <property type="nucleotide sequence ID" value="NZ_JACOQI010000002.1"/>
</dbReference>
<gene>
    <name evidence="13" type="primary">obgE</name>
    <name evidence="9" type="synonym">obg</name>
    <name evidence="13" type="ORF">H8Z83_04365</name>
</gene>
<protein>
    <recommendedName>
        <fullName evidence="9">GTPase Obg</fullName>
        <ecNumber evidence="9">3.6.5.-</ecNumber>
    </recommendedName>
    <alternativeName>
        <fullName evidence="9">GTP-binding protein Obg</fullName>
    </alternativeName>
</protein>
<comment type="similarity">
    <text evidence="2 9">Belongs to the TRAFAC class OBG-HflX-like GTPase superfamily. OBG GTPase family.</text>
</comment>
<dbReference type="Pfam" id="PF01926">
    <property type="entry name" value="MMR_HSR1"/>
    <property type="match status" value="1"/>
</dbReference>
<comment type="caution">
    <text evidence="13">The sequence shown here is derived from an EMBL/GenBank/DDBJ whole genome shotgun (WGS) entry which is preliminary data.</text>
</comment>
<feature type="binding site" evidence="9">
    <location>
        <begin position="214"/>
        <end position="217"/>
    </location>
    <ligand>
        <name>GTP</name>
        <dbReference type="ChEBI" id="CHEBI:37565"/>
    </ligand>
</feature>
<dbReference type="NCBIfam" id="NF008955">
    <property type="entry name" value="PRK12297.1"/>
    <property type="match status" value="1"/>
</dbReference>
<dbReference type="EMBL" id="JACOQI010000002">
    <property type="protein sequence ID" value="MBC5769556.1"/>
    <property type="molecule type" value="Genomic_DNA"/>
</dbReference>
<dbReference type="CDD" id="cd01898">
    <property type="entry name" value="Obg"/>
    <property type="match status" value="1"/>
</dbReference>
<keyword evidence="4 9" id="KW-0479">Metal-binding</keyword>
<keyword evidence="14" id="KW-1185">Reference proteome</keyword>
<feature type="binding site" evidence="9">
    <location>
        <begin position="284"/>
        <end position="287"/>
    </location>
    <ligand>
        <name>GTP</name>
        <dbReference type="ChEBI" id="CHEBI:37565"/>
    </ligand>
</feature>
<dbReference type="InterPro" id="IPR006169">
    <property type="entry name" value="GTP1_OBG_dom"/>
</dbReference>
<keyword evidence="5 9" id="KW-0547">Nucleotide-binding</keyword>
<dbReference type="NCBIfam" id="NF008956">
    <property type="entry name" value="PRK12299.1"/>
    <property type="match status" value="1"/>
</dbReference>
<evidence type="ECO:0000259" key="11">
    <source>
        <dbReference type="PROSITE" id="PS51881"/>
    </source>
</evidence>
<dbReference type="FunFam" id="2.70.210.12:FF:000001">
    <property type="entry name" value="GTPase Obg"/>
    <property type="match status" value="1"/>
</dbReference>
<feature type="domain" description="OCT" evidence="11">
    <location>
        <begin position="349"/>
        <end position="428"/>
    </location>
</feature>
<dbReference type="EC" id="3.6.5.-" evidence="9"/>
<evidence type="ECO:0000313" key="13">
    <source>
        <dbReference type="EMBL" id="MBC5769556.1"/>
    </source>
</evidence>
<keyword evidence="7 9" id="KW-0460">Magnesium</keyword>
<evidence type="ECO:0000256" key="5">
    <source>
        <dbReference type="ARBA" id="ARBA00022741"/>
    </source>
</evidence>
<dbReference type="InterPro" id="IPR036726">
    <property type="entry name" value="GTP1_OBG_dom_sf"/>
</dbReference>
<dbReference type="GO" id="GO:0005737">
    <property type="term" value="C:cytoplasm"/>
    <property type="evidence" value="ECO:0007669"/>
    <property type="project" value="UniProtKB-SubCell"/>
</dbReference>
<dbReference type="Pfam" id="PF09269">
    <property type="entry name" value="DUF1967"/>
    <property type="match status" value="1"/>
</dbReference>
<dbReference type="PROSITE" id="PS51883">
    <property type="entry name" value="OBG"/>
    <property type="match status" value="1"/>
</dbReference>
<evidence type="ECO:0000259" key="10">
    <source>
        <dbReference type="PROSITE" id="PS51710"/>
    </source>
</evidence>
<dbReference type="GO" id="GO:0005525">
    <property type="term" value="F:GTP binding"/>
    <property type="evidence" value="ECO:0007669"/>
    <property type="project" value="UniProtKB-UniRule"/>
</dbReference>
<feature type="binding site" evidence="9">
    <location>
        <begin position="167"/>
        <end position="174"/>
    </location>
    <ligand>
        <name>GTP</name>
        <dbReference type="ChEBI" id="CHEBI:37565"/>
    </ligand>
</feature>
<dbReference type="InterPro" id="IPR031167">
    <property type="entry name" value="G_OBG"/>
</dbReference>
<comment type="cofactor">
    <cofactor evidence="1 9">
        <name>Mg(2+)</name>
        <dbReference type="ChEBI" id="CHEBI:18420"/>
    </cofactor>
</comment>
<dbReference type="Gene3D" id="2.70.210.12">
    <property type="entry name" value="GTP1/OBG domain"/>
    <property type="match status" value="1"/>
</dbReference>
<dbReference type="NCBIfam" id="TIGR03595">
    <property type="entry name" value="Obg_CgtA_exten"/>
    <property type="match status" value="1"/>
</dbReference>
<dbReference type="InterPro" id="IPR036346">
    <property type="entry name" value="GTP-bd_prot_GTP1/OBG_C_sf"/>
</dbReference>
<feature type="binding site" evidence="9">
    <location>
        <begin position="313"/>
        <end position="315"/>
    </location>
    <ligand>
        <name>GTP</name>
        <dbReference type="ChEBI" id="CHEBI:37565"/>
    </ligand>
</feature>
<dbReference type="HAMAP" id="MF_01454">
    <property type="entry name" value="GTPase_Obg"/>
    <property type="match status" value="1"/>
</dbReference>
<feature type="binding site" evidence="9">
    <location>
        <begin position="192"/>
        <end position="196"/>
    </location>
    <ligand>
        <name>GTP</name>
        <dbReference type="ChEBI" id="CHEBI:37565"/>
    </ligand>
</feature>
<feature type="binding site" evidence="9">
    <location>
        <position position="174"/>
    </location>
    <ligand>
        <name>Mg(2+)</name>
        <dbReference type="ChEBI" id="CHEBI:18420"/>
    </ligand>
</feature>
<dbReference type="SUPFAM" id="SSF52540">
    <property type="entry name" value="P-loop containing nucleoside triphosphate hydrolases"/>
    <property type="match status" value="1"/>
</dbReference>
<dbReference type="PROSITE" id="PS00905">
    <property type="entry name" value="GTP1_OBG"/>
    <property type="match status" value="1"/>
</dbReference>
<proteinExistence type="inferred from homology"/>
<dbReference type="Pfam" id="PF01018">
    <property type="entry name" value="GTP1_OBG"/>
    <property type="match status" value="1"/>
</dbReference>
<dbReference type="PROSITE" id="PS51881">
    <property type="entry name" value="OCT"/>
    <property type="match status" value="1"/>
</dbReference>
<keyword evidence="8 9" id="KW-0342">GTP-binding</keyword>
<evidence type="ECO:0000256" key="8">
    <source>
        <dbReference type="ARBA" id="ARBA00023134"/>
    </source>
</evidence>
<dbReference type="Gene3D" id="3.40.50.300">
    <property type="entry name" value="P-loop containing nucleotide triphosphate hydrolases"/>
    <property type="match status" value="1"/>
</dbReference>
<evidence type="ECO:0000256" key="4">
    <source>
        <dbReference type="ARBA" id="ARBA00022723"/>
    </source>
</evidence>
<sequence length="428" mass="46747">MATTFIDKARITVRAGNGGNGAVAFHREKYVAAGGPDGGDGGKGGSIILQVDDNMSTLMDFRYKRKYVAENGVDGQGGRKSGKDGANLVIRVPRGTLVRDAETNEIIQDMSGSEPYVLCKGGRGGWGNMHFATPTRQVPRFAKAGLPGESHDVFLELKLLADVGLIGFPNVGKSTLLSVVSKAQPKIANYHFTTLYPNLGVVWVDEGVSFVMADIPGIIEGASEGAGLGHDFLRHIDRCRLLVHVVDVSGSEGRDPVADFDAINAELEQYSPDLAKRPQIVAANKVDIMTDPENLERLRAHVEAKGFTLMEISAAAHQGTRELVGKVAEALASLPPVTVYEPEYVPKPPVVDTSEPLDIQRLDDGHTWLIQGPWLQRLMANVNFDDYESRMWFDKALRESGLYQQLEERGIEDGDTVSLDGYEFEYQY</sequence>
<dbReference type="InterPro" id="IPR014100">
    <property type="entry name" value="GTP-bd_Obg/CgtA"/>
</dbReference>
<dbReference type="InterPro" id="IPR015349">
    <property type="entry name" value="OCT_dom"/>
</dbReference>
<reference evidence="13" key="1">
    <citation type="submission" date="2020-08" db="EMBL/GenBank/DDBJ databases">
        <title>Genome public.</title>
        <authorList>
            <person name="Liu C."/>
            <person name="Sun Q."/>
        </authorList>
    </citation>
    <scope>NUCLEOTIDE SEQUENCE</scope>
    <source>
        <strain evidence="13">BX15</strain>
    </source>
</reference>
<evidence type="ECO:0000256" key="6">
    <source>
        <dbReference type="ARBA" id="ARBA00022801"/>
    </source>
</evidence>
<dbReference type="PRINTS" id="PR00326">
    <property type="entry name" value="GTP1OBG"/>
</dbReference>
<dbReference type="PANTHER" id="PTHR11702:SF31">
    <property type="entry name" value="MITOCHONDRIAL RIBOSOME-ASSOCIATED GTPASE 2"/>
    <property type="match status" value="1"/>
</dbReference>
<evidence type="ECO:0000256" key="2">
    <source>
        <dbReference type="ARBA" id="ARBA00007699"/>
    </source>
</evidence>
<comment type="subunit">
    <text evidence="9">Monomer.</text>
</comment>
<feature type="domain" description="Obg" evidence="12">
    <location>
        <begin position="3"/>
        <end position="160"/>
    </location>
</feature>
<feature type="domain" description="OBG-type G" evidence="10">
    <location>
        <begin position="161"/>
        <end position="332"/>
    </location>
</feature>
<dbReference type="GO" id="GO:0003924">
    <property type="term" value="F:GTPase activity"/>
    <property type="evidence" value="ECO:0007669"/>
    <property type="project" value="UniProtKB-UniRule"/>
</dbReference>
<evidence type="ECO:0000256" key="3">
    <source>
        <dbReference type="ARBA" id="ARBA00022490"/>
    </source>
</evidence>
<dbReference type="InterPro" id="IPR027417">
    <property type="entry name" value="P-loop_NTPase"/>
</dbReference>
<name>A0A923MH46_9FIRM</name>
<dbReference type="GO" id="GO:0042254">
    <property type="term" value="P:ribosome biogenesis"/>
    <property type="evidence" value="ECO:0007669"/>
    <property type="project" value="UniProtKB-UniRule"/>
</dbReference>
<accession>A0A923MH46</accession>
<dbReference type="SUPFAM" id="SSF82051">
    <property type="entry name" value="Obg GTP-binding protein N-terminal domain"/>
    <property type="match status" value="1"/>
</dbReference>
<dbReference type="InterPro" id="IPR006073">
    <property type="entry name" value="GTP-bd"/>
</dbReference>
<dbReference type="PROSITE" id="PS51710">
    <property type="entry name" value="G_OBG"/>
    <property type="match status" value="1"/>
</dbReference>
<dbReference type="InterPro" id="IPR045086">
    <property type="entry name" value="OBG_GTPase"/>
</dbReference>
<dbReference type="NCBIfam" id="NF008954">
    <property type="entry name" value="PRK12296.1"/>
    <property type="match status" value="1"/>
</dbReference>
<evidence type="ECO:0000256" key="9">
    <source>
        <dbReference type="HAMAP-Rule" id="MF_01454"/>
    </source>
</evidence>
<dbReference type="InterPro" id="IPR006074">
    <property type="entry name" value="GTP1-OBG_CS"/>
</dbReference>
<keyword evidence="3 9" id="KW-0963">Cytoplasm</keyword>
<dbReference type="GO" id="GO:0000287">
    <property type="term" value="F:magnesium ion binding"/>
    <property type="evidence" value="ECO:0007669"/>
    <property type="project" value="InterPro"/>
</dbReference>
<keyword evidence="6 9" id="KW-0378">Hydrolase</keyword>
<dbReference type="Gene3D" id="3.30.300.350">
    <property type="entry name" value="GTP-binding protein OBG, C-terminal domain"/>
    <property type="match status" value="1"/>
</dbReference>
<comment type="function">
    <text evidence="9">An essential GTPase which binds GTP, GDP and possibly (p)ppGpp with moderate affinity, with high nucleotide exchange rates and a fairly low GTP hydrolysis rate. Plays a role in control of the cell cycle, stress response, ribosome biogenesis and in those bacteria that undergo differentiation, in morphogenesis control.</text>
</comment>
<evidence type="ECO:0000256" key="1">
    <source>
        <dbReference type="ARBA" id="ARBA00001946"/>
    </source>
</evidence>
<dbReference type="SUPFAM" id="SSF102741">
    <property type="entry name" value="Obg GTP-binding protein C-terminal domain"/>
    <property type="match status" value="1"/>
</dbReference>
<dbReference type="AlphaFoldDB" id="A0A923MH46"/>
<dbReference type="NCBIfam" id="TIGR02729">
    <property type="entry name" value="Obg_CgtA"/>
    <property type="match status" value="1"/>
</dbReference>
<dbReference type="PANTHER" id="PTHR11702">
    <property type="entry name" value="DEVELOPMENTALLY REGULATED GTP-BINDING PROTEIN-RELATED"/>
    <property type="match status" value="1"/>
</dbReference>
<organism evidence="13 14">
    <name type="scientific">Dysosmobacter segnis</name>
    <dbReference type="NCBI Taxonomy" id="2763042"/>
    <lineage>
        <taxon>Bacteria</taxon>
        <taxon>Bacillati</taxon>
        <taxon>Bacillota</taxon>
        <taxon>Clostridia</taxon>
        <taxon>Eubacteriales</taxon>
        <taxon>Oscillospiraceae</taxon>
        <taxon>Dysosmobacter</taxon>
    </lineage>
</organism>